<evidence type="ECO:0000313" key="1">
    <source>
        <dbReference type="EMBL" id="OAV98647.1"/>
    </source>
</evidence>
<name>A0A180H0R9_PUCT1</name>
<dbReference type="Proteomes" id="UP000005240">
    <property type="component" value="Unassembled WGS sequence"/>
</dbReference>
<dbReference type="EMBL" id="ADAS02000006">
    <property type="protein sequence ID" value="OAV98647.1"/>
    <property type="molecule type" value="Genomic_DNA"/>
</dbReference>
<keyword evidence="3" id="KW-1185">Reference proteome</keyword>
<accession>A0A180H0R9</accession>
<dbReference type="AlphaFoldDB" id="A0A180H0R9"/>
<protein>
    <submittedName>
        <fullName evidence="1 2">Uncharacterized protein</fullName>
    </submittedName>
</protein>
<dbReference type="EnsemblFungi" id="PTTG_01735-t43_1">
    <property type="protein sequence ID" value="PTTG_01735-t43_1-p1"/>
    <property type="gene ID" value="PTTG_01735"/>
</dbReference>
<reference evidence="1" key="2">
    <citation type="submission" date="2016-05" db="EMBL/GenBank/DDBJ databases">
        <title>Comparative analysis highlights variable genome content of wheat rusts and divergence of the mating loci.</title>
        <authorList>
            <person name="Cuomo C.A."/>
            <person name="Bakkeren G."/>
            <person name="Szabo L."/>
            <person name="Khalil H."/>
            <person name="Joly D."/>
            <person name="Goldberg J."/>
            <person name="Young S."/>
            <person name="Zeng Q."/>
            <person name="Fellers J."/>
        </authorList>
    </citation>
    <scope>NUCLEOTIDE SEQUENCE [LARGE SCALE GENOMIC DNA]</scope>
    <source>
        <strain evidence="1">1-1 BBBD Race 1</strain>
    </source>
</reference>
<reference evidence="2 3" key="3">
    <citation type="journal article" date="2017" name="G3 (Bethesda)">
        <title>Comparative analysis highlights variable genome content of wheat rusts and divergence of the mating loci.</title>
        <authorList>
            <person name="Cuomo C.A."/>
            <person name="Bakkeren G."/>
            <person name="Khalil H.B."/>
            <person name="Panwar V."/>
            <person name="Joly D."/>
            <person name="Linning R."/>
            <person name="Sakthikumar S."/>
            <person name="Song X."/>
            <person name="Adiconis X."/>
            <person name="Fan L."/>
            <person name="Goldberg J.M."/>
            <person name="Levin J.Z."/>
            <person name="Young S."/>
            <person name="Zeng Q."/>
            <person name="Anikster Y."/>
            <person name="Bruce M."/>
            <person name="Wang M."/>
            <person name="Yin C."/>
            <person name="McCallum B."/>
            <person name="Szabo L.J."/>
            <person name="Hulbert S."/>
            <person name="Chen X."/>
            <person name="Fellers J.P."/>
        </authorList>
    </citation>
    <scope>NUCLEOTIDE SEQUENCE</scope>
    <source>
        <strain evidence="2">isolate 1-1 / race 1 (BBBD)</strain>
        <strain evidence="3">Isolate 1-1 / race 1 (BBBD)</strain>
    </source>
</reference>
<dbReference type="InterPro" id="IPR011989">
    <property type="entry name" value="ARM-like"/>
</dbReference>
<dbReference type="VEuPathDB" id="FungiDB:PTTG_01735"/>
<gene>
    <name evidence="1" type="ORF">PTTG_01735</name>
</gene>
<dbReference type="Gene3D" id="1.25.10.10">
    <property type="entry name" value="Leucine-rich Repeat Variant"/>
    <property type="match status" value="1"/>
</dbReference>
<evidence type="ECO:0000313" key="2">
    <source>
        <dbReference type="EnsemblFungi" id="PTTG_01735-t43_1-p1"/>
    </source>
</evidence>
<organism evidence="1">
    <name type="scientific">Puccinia triticina (isolate 1-1 / race 1 (BBBD))</name>
    <name type="common">Brown leaf rust fungus</name>
    <dbReference type="NCBI Taxonomy" id="630390"/>
    <lineage>
        <taxon>Eukaryota</taxon>
        <taxon>Fungi</taxon>
        <taxon>Dikarya</taxon>
        <taxon>Basidiomycota</taxon>
        <taxon>Pucciniomycotina</taxon>
        <taxon>Pucciniomycetes</taxon>
        <taxon>Pucciniales</taxon>
        <taxon>Pucciniaceae</taxon>
        <taxon>Puccinia</taxon>
    </lineage>
</organism>
<proteinExistence type="predicted"/>
<sequence>MILLVLKSSLKQSKIKRQTCNLLIYSAVSLNLKPPTSDPASESLLALQADFNPSQIKQVLQIIAARGPNPSQQQERNKALLVLLSITKKNADIQEIITFEDGFN</sequence>
<reference evidence="2" key="4">
    <citation type="submission" date="2025-05" db="UniProtKB">
        <authorList>
            <consortium name="EnsemblFungi"/>
        </authorList>
    </citation>
    <scope>IDENTIFICATION</scope>
    <source>
        <strain evidence="2">isolate 1-1 / race 1 (BBBD)</strain>
    </source>
</reference>
<dbReference type="OrthoDB" id="198977at2759"/>
<evidence type="ECO:0000313" key="3">
    <source>
        <dbReference type="Proteomes" id="UP000005240"/>
    </source>
</evidence>
<reference evidence="1" key="1">
    <citation type="submission" date="2009-11" db="EMBL/GenBank/DDBJ databases">
        <authorList>
            <consortium name="The Broad Institute Genome Sequencing Platform"/>
            <person name="Ward D."/>
            <person name="Feldgarden M."/>
            <person name="Earl A."/>
            <person name="Young S.K."/>
            <person name="Zeng Q."/>
            <person name="Koehrsen M."/>
            <person name="Alvarado L."/>
            <person name="Berlin A."/>
            <person name="Bochicchio J."/>
            <person name="Borenstein D."/>
            <person name="Chapman S.B."/>
            <person name="Chen Z."/>
            <person name="Engels R."/>
            <person name="Freedman E."/>
            <person name="Gellesch M."/>
            <person name="Goldberg J."/>
            <person name="Griggs A."/>
            <person name="Gujja S."/>
            <person name="Heilman E."/>
            <person name="Heiman D."/>
            <person name="Hepburn T."/>
            <person name="Howarth C."/>
            <person name="Jen D."/>
            <person name="Larson L."/>
            <person name="Lewis B."/>
            <person name="Mehta T."/>
            <person name="Park D."/>
            <person name="Pearson M."/>
            <person name="Roberts A."/>
            <person name="Saif S."/>
            <person name="Shea T."/>
            <person name="Shenoy N."/>
            <person name="Sisk P."/>
            <person name="Stolte C."/>
            <person name="Sykes S."/>
            <person name="Thomson T."/>
            <person name="Walk T."/>
            <person name="White J."/>
            <person name="Yandava C."/>
            <person name="Izard J."/>
            <person name="Baranova O.V."/>
            <person name="Blanton J.M."/>
            <person name="Tanner A.C."/>
            <person name="Dewhirst F.E."/>
            <person name="Haas B."/>
            <person name="Nusbaum C."/>
            <person name="Birren B."/>
        </authorList>
    </citation>
    <scope>NUCLEOTIDE SEQUENCE [LARGE SCALE GENOMIC DNA]</scope>
    <source>
        <strain evidence="1">1-1 BBBD Race 1</strain>
    </source>
</reference>